<dbReference type="EMBL" id="SODV01000001">
    <property type="protein sequence ID" value="TDX02417.1"/>
    <property type="molecule type" value="Genomic_DNA"/>
</dbReference>
<feature type="compositionally biased region" description="Polar residues" evidence="1">
    <location>
        <begin position="574"/>
        <end position="583"/>
    </location>
</feature>
<evidence type="ECO:0000313" key="4">
    <source>
        <dbReference type="Proteomes" id="UP000294498"/>
    </source>
</evidence>
<reference evidence="3 4" key="1">
    <citation type="submission" date="2019-03" db="EMBL/GenBank/DDBJ databases">
        <title>Genomic Encyclopedia of Type Strains, Phase IV (KMG-IV): sequencing the most valuable type-strain genomes for metagenomic binning, comparative biology and taxonomic classification.</title>
        <authorList>
            <person name="Goeker M."/>
        </authorList>
    </citation>
    <scope>NUCLEOTIDE SEQUENCE [LARGE SCALE GENOMIC DNA]</scope>
    <source>
        <strain evidence="3 4">DSM 100059</strain>
    </source>
</reference>
<protein>
    <submittedName>
        <fullName evidence="3">PA14 domain-containing protein</fullName>
    </submittedName>
</protein>
<sequence length="2647" mass="290364">MILNFFARYQKFVALFLLGTFYAQFALALHIMRATYGGTEIVKREVHDGKGLMGPVRVQAKATVRPAEKAGGAGTAALSAVAMRAIVGAMAAPAKVKGGGPSQPEMQAFTSVNANNMVDLFSGDFSYNIPLLDVGGYPVNLSYRTGSGMDDDASWVGLGWNINPGSITRNMRGLPDDFDGGGDTVRKVAHIKPNKTWGVSVGASFEIFGLASVDPSLGLFHNTYNGWGMDISANASISVGSKTHGAMTGGLSLSDNSQNGVSINPSIGAKFGQIAKINNGGVSMGTSLTASYNSRSGLKSLSLGINDGANRDADKNKKEDAGGAWSPGITFAGPTYNPTITMPTTNQNYTLTVKVGGAISGLSPDLFASGYVSNQYVANSDTALVLPAFGYLNYQDIRNNWGGLTDFNREKEIPYREKPAIPHIAVPSYTYDVFTINGEGTGGMFRAYRGDVGFVADHLITDKSISGAASVDLGVGDDAHSGIDLNANYATTTSGPWLQDNTLKNSIGFTNSNGLYENAFFRNPGEKAINNKDFYTALGGDDVVTPSLFQRGGTNGATVTATNTLLRENGQKPDGTTQLTPSSAIRDAREKRNEVITYLTAKEASVVGLDKYIYRYALNQFTLRSCENDAPETNSGNGSGLMGSYYNNPGLNGAPQHVRLDPDVYFNWDKQSPFDCSQGGYSTTHTDRSFPHSNYSATWRGSFKPPVSGNYMLLLGSDDGSRIWIDDSLYMNTWYPHGLEHPAPDTAHFNLVGGHLYNIRMDYFQAYGYGVMEIGWRAPGMPVNNNYYPKPADTLPTAYLYPPVTVDTAAVNAVITREDRVNNFRQSNHISEINVLNPDGRRYVYGIPVYNLQQKEVSFATDATRGSLASGETGYTDGVDNTTANTNGKDGNFSKEQIPAYAHSFLLTAILSPDYVDVTGDGVSDDDLGDAVKFNYTKTAGIDNPMGWRAPYNDSASYAEGARSYSRDDKGHYIYGTKELWYLNSIESKTMIATFTLQHRSDLMSIDEHGNKTDSSKAMCLKEIDLYSKADFLAHNGPAGATPIKTIHFEYNYQLCPGINRPGDSTTGKLTLQRIWFTYNGNDKGALNPYVFHYHNNNPIYTPASVDKWGTYKPALSNPGSSTSNLITNEDYPYALQDSTQAAYNAAAWALDSIELPSGAKMKVNYESDDYAYVQNRRATQMCKLAGFATINNATTFYPQLYTSGGDMLYAYINVPYAPTSVQDIQARYFDGISKLYFRMYLQMPADIWGSGYDFVPAYSDIDTAGGNWCGMVPGSPNMIWVRLKGVNKTGDGGGSLNPIAETAVNWLRLNLPDKAYPGSEVSDDLDFKTGLTMIRAEGANILELLNGFSNTARYNGWVNQFDTSRSFVRLDCPTLKKYGGGHRVKSILIHDNWHAMTNNTRRETVYGQTYDYTTTQTVNGVPTTISSGVASWEPSVGAEENPFHLPIEYVDRASVLAPAASLYTEEPLGESFYPGASVGYSRVRVRSIHGAEVKSASGFSESKFYTTYDFPTTWDYTMLDNNTKKRWKPLLSNFLRINVQNMLTFSQGFKVELNDMNGRERSTAVYAQTDSVNPISYTENFYKVDNPSVQFKHLNNTVSTIDPYGNIDTTAIIGKDMEVMTDMREQTSQSVGGNINLNTDMFQVGVLPTLIPDLLNLYQHEVDRFRSVAMVKIIQRYGILDSVVHIDKGSKISTKNMLYDSETGDALLTRTQNEFNDPVYNFSYPAHWMYNGAGLAYQNIDAVLTGVNIQNGKIVSGLSQPDTTYLTPGDELLVYSRVLIGPGDTATFPDPYKLWVIDTNLVHATGPTSLYLVDQYGVPFNGNYATIKVTRSGHRNLNNMVGSVTSLGNPLRTDGSGNYHLVFDSTTAVVAASASELQQLWRVADRHRSDIQNVCSYSQADSANAAAQGCACLRPLFDYLLSTRQLFIHKYQHTSVRTLVLDAIAAGKTIDTTSCPILSANLSLPFYALTFDTLTSLYQCRLGNDIIDFKSLSGQAMAVYQMVSQSCDGFGRVVYKNPAIVAPAPDTVTVNLYPYFTVNLMSSLGNCPFYLDTLLTADSTTDHIMLENQLAVMGQTRNSVAELRFDSLYKIPINATILSAKVYLKADTRGHIPGLYDSANSTNRVDSVGVALAAGAGYVPYMDFDTLLYEGYFGPWASGARNRQPFQNDTIDAMAFVQGYTQFTYNNNAFVLTQGSGGMNNQDSLANVPLNGGVPPYLLSGYTNYYATFYNQHYADSTKWPVMQVTYIAPQPALDTMGAVLVFNSTVDCNTVISRSCYSAVTDTLVNPYQYGILGDFRPSLNYVYYTRRTESDPTQPTNIRKFGTIVNFAPFWVLNNGNWGPVYDTTRWVWNTQSTLYNQKGYEIENRDPLGRFNSGLYGYGLNLPVAVTQNARVQETAYEGFEDYGFITNTCDTVCPESRPFDFSAYQYEMSDSAAHTGLYSLRVPAGQTVSISAPVQAAYDLSNPSFKDTASAGAFAGQKAVSALLPPFEPYQGKRMLVSTWVKESVACTCQQYTNDHVSITFTVGGVSTSTPLHTAGNIIEGWQRYDTLIDIPAGATNLTLSLAASGTATTYFDDIRIQPFNAEMKSYVYNPISLRLMAELDENNYATFYEYDDDGTLIRVKKETERGILTIKETRSALLKNN</sequence>
<proteinExistence type="predicted"/>
<feature type="domain" description="PA14" evidence="2">
    <location>
        <begin position="636"/>
        <end position="794"/>
    </location>
</feature>
<comment type="caution">
    <text evidence="3">The sequence shown here is derived from an EMBL/GenBank/DDBJ whole genome shotgun (WGS) entry which is preliminary data.</text>
</comment>
<accession>A0A4R8DY90</accession>
<dbReference type="Proteomes" id="UP000294498">
    <property type="component" value="Unassembled WGS sequence"/>
</dbReference>
<dbReference type="Gene3D" id="3.90.182.10">
    <property type="entry name" value="Toxin - Anthrax Protective Antigen,domain 1"/>
    <property type="match status" value="1"/>
</dbReference>
<gene>
    <name evidence="3" type="ORF">EDB95_3475</name>
</gene>
<feature type="region of interest" description="Disordered" evidence="1">
    <location>
        <begin position="567"/>
        <end position="586"/>
    </location>
</feature>
<evidence type="ECO:0000259" key="2">
    <source>
        <dbReference type="PROSITE" id="PS51820"/>
    </source>
</evidence>
<dbReference type="SUPFAM" id="SSF56988">
    <property type="entry name" value="Anthrax protective antigen"/>
    <property type="match status" value="1"/>
</dbReference>
<evidence type="ECO:0000256" key="1">
    <source>
        <dbReference type="SAM" id="MobiDB-lite"/>
    </source>
</evidence>
<dbReference type="PROSITE" id="PS51820">
    <property type="entry name" value="PA14"/>
    <property type="match status" value="1"/>
</dbReference>
<dbReference type="OrthoDB" id="9814627at2"/>
<dbReference type="InterPro" id="IPR037524">
    <property type="entry name" value="PA14/GLEYA"/>
</dbReference>
<dbReference type="Pfam" id="PF07691">
    <property type="entry name" value="PA14"/>
    <property type="match status" value="1"/>
</dbReference>
<name>A0A4R8DY90_9BACT</name>
<dbReference type="SMART" id="SM00758">
    <property type="entry name" value="PA14"/>
    <property type="match status" value="1"/>
</dbReference>
<dbReference type="InterPro" id="IPR011658">
    <property type="entry name" value="PA14_dom"/>
</dbReference>
<dbReference type="Gene3D" id="2.60.120.260">
    <property type="entry name" value="Galactose-binding domain-like"/>
    <property type="match status" value="1"/>
</dbReference>
<evidence type="ECO:0000313" key="3">
    <source>
        <dbReference type="EMBL" id="TDX02417.1"/>
    </source>
</evidence>
<dbReference type="RefSeq" id="WP_133995030.1">
    <property type="nucleotide sequence ID" value="NZ_SODV01000001.1"/>
</dbReference>
<organism evidence="3 4">
    <name type="scientific">Dinghuibacter silviterrae</name>
    <dbReference type="NCBI Taxonomy" id="1539049"/>
    <lineage>
        <taxon>Bacteria</taxon>
        <taxon>Pseudomonadati</taxon>
        <taxon>Bacteroidota</taxon>
        <taxon>Chitinophagia</taxon>
        <taxon>Chitinophagales</taxon>
        <taxon>Chitinophagaceae</taxon>
        <taxon>Dinghuibacter</taxon>
    </lineage>
</organism>
<keyword evidence="4" id="KW-1185">Reference proteome</keyword>